<keyword evidence="3" id="KW-1185">Reference proteome</keyword>
<sequence>MGKCRLPRKAVNHWLIRTSLVCRGIESEENRQAGVMAQDRVHQDCQDTSAKSFCCCATKCFKWLLGLMSLVWIALSIAEIVIGSVYLQQCPAQRFIPIYLIVNGVTVIIMSLLSVVGGLRPHKLIYGILALLSLFWFAWLITGSVWTFPLYPNYVNCNTTVYLFAFSILIIQWIVLALSLPAVIVKLASSFFACSSCCPCSQCSSCVSCVTK</sequence>
<reference evidence="2" key="1">
    <citation type="journal article" date="2022" name="bioRxiv">
        <title>Sequencing and chromosome-scale assembly of the giantPleurodeles waltlgenome.</title>
        <authorList>
            <person name="Brown T."/>
            <person name="Elewa A."/>
            <person name="Iarovenko S."/>
            <person name="Subramanian E."/>
            <person name="Araus A.J."/>
            <person name="Petzold A."/>
            <person name="Susuki M."/>
            <person name="Suzuki K.-i.T."/>
            <person name="Hayashi T."/>
            <person name="Toyoda A."/>
            <person name="Oliveira C."/>
            <person name="Osipova E."/>
            <person name="Leigh N.D."/>
            <person name="Simon A."/>
            <person name="Yun M.H."/>
        </authorList>
    </citation>
    <scope>NUCLEOTIDE SEQUENCE</scope>
    <source>
        <strain evidence="2">20211129_DDA</strain>
        <tissue evidence="2">Liver</tissue>
    </source>
</reference>
<dbReference type="PANTHER" id="PTHR33444">
    <property type="entry name" value="SI:DKEY-19B23.12-RELATED"/>
    <property type="match status" value="1"/>
</dbReference>
<dbReference type="AlphaFoldDB" id="A0AAV7MRR2"/>
<comment type="caution">
    <text evidence="2">The sequence shown here is derived from an EMBL/GenBank/DDBJ whole genome shotgun (WGS) entry which is preliminary data.</text>
</comment>
<organism evidence="2 3">
    <name type="scientific">Pleurodeles waltl</name>
    <name type="common">Iberian ribbed newt</name>
    <dbReference type="NCBI Taxonomy" id="8319"/>
    <lineage>
        <taxon>Eukaryota</taxon>
        <taxon>Metazoa</taxon>
        <taxon>Chordata</taxon>
        <taxon>Craniata</taxon>
        <taxon>Vertebrata</taxon>
        <taxon>Euteleostomi</taxon>
        <taxon>Amphibia</taxon>
        <taxon>Batrachia</taxon>
        <taxon>Caudata</taxon>
        <taxon>Salamandroidea</taxon>
        <taxon>Salamandridae</taxon>
        <taxon>Pleurodelinae</taxon>
        <taxon>Pleurodeles</taxon>
    </lineage>
</organism>
<dbReference type="InterPro" id="IPR040350">
    <property type="entry name" value="TMEM272"/>
</dbReference>
<name>A0AAV7MRR2_PLEWA</name>
<accession>A0AAV7MRR2</accession>
<gene>
    <name evidence="2" type="ORF">NDU88_003645</name>
</gene>
<dbReference type="PANTHER" id="PTHR33444:SF11">
    <property type="entry name" value="TRANSMEMBRANE PROTEIN 272-LIKE"/>
    <property type="match status" value="1"/>
</dbReference>
<keyword evidence="1" id="KW-0472">Membrane</keyword>
<evidence type="ECO:0000313" key="3">
    <source>
        <dbReference type="Proteomes" id="UP001066276"/>
    </source>
</evidence>
<protein>
    <submittedName>
        <fullName evidence="2">Uncharacterized protein</fullName>
    </submittedName>
</protein>
<feature type="transmembrane region" description="Helical" evidence="1">
    <location>
        <begin position="124"/>
        <end position="141"/>
    </location>
</feature>
<evidence type="ECO:0000313" key="2">
    <source>
        <dbReference type="EMBL" id="KAJ1106242.1"/>
    </source>
</evidence>
<feature type="transmembrane region" description="Helical" evidence="1">
    <location>
        <begin position="63"/>
        <end position="86"/>
    </location>
</feature>
<dbReference type="EMBL" id="JANPWB010000013">
    <property type="protein sequence ID" value="KAJ1106242.1"/>
    <property type="molecule type" value="Genomic_DNA"/>
</dbReference>
<keyword evidence="1" id="KW-1133">Transmembrane helix</keyword>
<evidence type="ECO:0000256" key="1">
    <source>
        <dbReference type="SAM" id="Phobius"/>
    </source>
</evidence>
<proteinExistence type="predicted"/>
<feature type="transmembrane region" description="Helical" evidence="1">
    <location>
        <begin position="98"/>
        <end position="117"/>
    </location>
</feature>
<keyword evidence="1" id="KW-0812">Transmembrane</keyword>
<feature type="transmembrane region" description="Helical" evidence="1">
    <location>
        <begin position="161"/>
        <end position="185"/>
    </location>
</feature>
<dbReference type="Proteomes" id="UP001066276">
    <property type="component" value="Chromosome 9"/>
</dbReference>